<dbReference type="EMBL" id="OV651813">
    <property type="protein sequence ID" value="CAH1099452.1"/>
    <property type="molecule type" value="Genomic_DNA"/>
</dbReference>
<evidence type="ECO:0000313" key="2">
    <source>
        <dbReference type="EMBL" id="CAH1099452.1"/>
    </source>
</evidence>
<keyword evidence="3" id="KW-1185">Reference proteome</keyword>
<evidence type="ECO:0000259" key="1">
    <source>
        <dbReference type="PROSITE" id="PS00028"/>
    </source>
</evidence>
<dbReference type="Proteomes" id="UP001153636">
    <property type="component" value="Chromosome 1"/>
</dbReference>
<dbReference type="OrthoDB" id="7268531at2759"/>
<sequence>MATERSKKDLQRNSALRKCFQALVDRKQVNITMDTIKLMLKHELQINLDAFDENLQNVLPFMLIVNIRNWPGWQKSKEYYSGKLNFREWFLKFRQYIILRLSFIIKNGYKEVMDEIHREQPEEKNKSLIERGTQTDHLTPKEEAPFCITIECSPKILSSLVFIDRAGDIILSHHTDNQKVVPSFRQLINWPHVGVFFMSADLSFKRFNRPEVCRFLNLGFNRIKLDKSNFIEDIKIVNPTLPQKSYSLTLLWAYTYQLMELLRQFEKDINSKHLDHIEIVLEEFFKDVYEWELNNSVASNTSVLFNIGHSSFIRSKRAMMEKNTFHRGISPEIIYSETFVPKMETELTYFTDTQTPSTSDISFVFLDTLKKELEAGTVDPKIKVPRLTYSCLFCHITFNNDVDILQHIISEHDSEPNLVCQKCQKPSNMNSLARVRWKHVCGKKN</sequence>
<dbReference type="InterPro" id="IPR013087">
    <property type="entry name" value="Znf_C2H2_type"/>
</dbReference>
<reference evidence="2" key="1">
    <citation type="submission" date="2022-01" db="EMBL/GenBank/DDBJ databases">
        <authorList>
            <person name="King R."/>
        </authorList>
    </citation>
    <scope>NUCLEOTIDE SEQUENCE</scope>
</reference>
<evidence type="ECO:0000313" key="3">
    <source>
        <dbReference type="Proteomes" id="UP001153636"/>
    </source>
</evidence>
<dbReference type="AlphaFoldDB" id="A0A9P0CIU1"/>
<accession>A0A9P0CIU1</accession>
<name>A0A9P0CIU1_9CUCU</name>
<organism evidence="2 3">
    <name type="scientific">Psylliodes chrysocephalus</name>
    <dbReference type="NCBI Taxonomy" id="3402493"/>
    <lineage>
        <taxon>Eukaryota</taxon>
        <taxon>Metazoa</taxon>
        <taxon>Ecdysozoa</taxon>
        <taxon>Arthropoda</taxon>
        <taxon>Hexapoda</taxon>
        <taxon>Insecta</taxon>
        <taxon>Pterygota</taxon>
        <taxon>Neoptera</taxon>
        <taxon>Endopterygota</taxon>
        <taxon>Coleoptera</taxon>
        <taxon>Polyphaga</taxon>
        <taxon>Cucujiformia</taxon>
        <taxon>Chrysomeloidea</taxon>
        <taxon>Chrysomelidae</taxon>
        <taxon>Galerucinae</taxon>
        <taxon>Alticini</taxon>
        <taxon>Psylliodes</taxon>
    </lineage>
</organism>
<gene>
    <name evidence="2" type="ORF">PSYICH_LOCUS489</name>
</gene>
<proteinExistence type="predicted"/>
<protein>
    <recommendedName>
        <fullName evidence="1">C2H2-type domain-containing protein</fullName>
    </recommendedName>
</protein>
<dbReference type="PROSITE" id="PS00028">
    <property type="entry name" value="ZINC_FINGER_C2H2_1"/>
    <property type="match status" value="1"/>
</dbReference>
<feature type="domain" description="C2H2-type" evidence="1">
    <location>
        <begin position="391"/>
        <end position="412"/>
    </location>
</feature>